<dbReference type="GO" id="GO:0005524">
    <property type="term" value="F:ATP binding"/>
    <property type="evidence" value="ECO:0007669"/>
    <property type="project" value="UniProtKB-UniRule"/>
</dbReference>
<dbReference type="SUPFAM" id="SSF52540">
    <property type="entry name" value="P-loop containing nucleoside triphosphate hydrolases"/>
    <property type="match status" value="1"/>
</dbReference>
<keyword evidence="2" id="KW-0067">ATP-binding</keyword>
<gene>
    <name evidence="4" type="ORF">HaLaN_32378</name>
</gene>
<evidence type="ECO:0000313" key="4">
    <source>
        <dbReference type="EMBL" id="GFH33064.1"/>
    </source>
</evidence>
<feature type="binding site" evidence="2">
    <location>
        <begin position="30"/>
        <end position="37"/>
    </location>
    <ligand>
        <name>ATP</name>
        <dbReference type="ChEBI" id="CHEBI:30616"/>
    </ligand>
</feature>
<dbReference type="AlphaFoldDB" id="A0A6A0AMA4"/>
<reference evidence="4 5" key="1">
    <citation type="submission" date="2020-02" db="EMBL/GenBank/DDBJ databases">
        <title>Draft genome sequence of Haematococcus lacustris strain NIES-144.</title>
        <authorList>
            <person name="Morimoto D."/>
            <person name="Nakagawa S."/>
            <person name="Yoshida T."/>
            <person name="Sawayama S."/>
        </authorList>
    </citation>
    <scope>NUCLEOTIDE SEQUENCE [LARGE SCALE GENOMIC DNA]</scope>
    <source>
        <strain evidence="4 5">NIES-144</strain>
    </source>
</reference>
<dbReference type="InterPro" id="IPR027417">
    <property type="entry name" value="P-loop_NTPase"/>
</dbReference>
<dbReference type="InterPro" id="IPR001752">
    <property type="entry name" value="Kinesin_motor_dom"/>
</dbReference>
<dbReference type="Pfam" id="PF00225">
    <property type="entry name" value="Kinesin"/>
    <property type="match status" value="1"/>
</dbReference>
<feature type="non-terminal residue" evidence="4">
    <location>
        <position position="71"/>
    </location>
</feature>
<comment type="caution">
    <text evidence="4">The sequence shown here is derived from an EMBL/GenBank/DDBJ whole genome shotgun (WGS) entry which is preliminary data.</text>
</comment>
<comment type="similarity">
    <text evidence="2">Belongs to the TRAFAC class myosin-kinesin ATPase superfamily. Kinesin family.</text>
</comment>
<dbReference type="PROSITE" id="PS50067">
    <property type="entry name" value="KINESIN_MOTOR_2"/>
    <property type="match status" value="1"/>
</dbReference>
<dbReference type="PANTHER" id="PTHR47968">
    <property type="entry name" value="CENTROMERE PROTEIN E"/>
    <property type="match status" value="1"/>
</dbReference>
<evidence type="ECO:0000256" key="1">
    <source>
        <dbReference type="ARBA" id="ARBA00023175"/>
    </source>
</evidence>
<keyword evidence="2" id="KW-0547">Nucleotide-binding</keyword>
<dbReference type="InterPro" id="IPR027640">
    <property type="entry name" value="Kinesin-like_fam"/>
</dbReference>
<dbReference type="GO" id="GO:0003777">
    <property type="term" value="F:microtubule motor activity"/>
    <property type="evidence" value="ECO:0007669"/>
    <property type="project" value="InterPro"/>
</dbReference>
<evidence type="ECO:0000313" key="5">
    <source>
        <dbReference type="Proteomes" id="UP000485058"/>
    </source>
</evidence>
<sequence>ASNEDVYSGTVRDLVSGVLYGVNTTVFAYGSTGSGKTYTMVGSAGDPGLMVLSLQRIFQDRDRLFKDEELE</sequence>
<dbReference type="GO" id="GO:0007018">
    <property type="term" value="P:microtubule-based movement"/>
    <property type="evidence" value="ECO:0007669"/>
    <property type="project" value="InterPro"/>
</dbReference>
<organism evidence="4 5">
    <name type="scientific">Haematococcus lacustris</name>
    <name type="common">Green alga</name>
    <name type="synonym">Haematococcus pluvialis</name>
    <dbReference type="NCBI Taxonomy" id="44745"/>
    <lineage>
        <taxon>Eukaryota</taxon>
        <taxon>Viridiplantae</taxon>
        <taxon>Chlorophyta</taxon>
        <taxon>core chlorophytes</taxon>
        <taxon>Chlorophyceae</taxon>
        <taxon>CS clade</taxon>
        <taxon>Chlamydomonadales</taxon>
        <taxon>Haematococcaceae</taxon>
        <taxon>Haematococcus</taxon>
    </lineage>
</organism>
<dbReference type="Gene3D" id="3.40.850.10">
    <property type="entry name" value="Kinesin motor domain"/>
    <property type="match status" value="1"/>
</dbReference>
<dbReference type="InterPro" id="IPR036961">
    <property type="entry name" value="Kinesin_motor_dom_sf"/>
</dbReference>
<feature type="domain" description="Kinesin motor" evidence="3">
    <location>
        <begin position="1"/>
        <end position="71"/>
    </location>
</feature>
<evidence type="ECO:0000256" key="2">
    <source>
        <dbReference type="PROSITE-ProRule" id="PRU00283"/>
    </source>
</evidence>
<keyword evidence="5" id="KW-1185">Reference proteome</keyword>
<dbReference type="Proteomes" id="UP000485058">
    <property type="component" value="Unassembled WGS sequence"/>
</dbReference>
<feature type="non-terminal residue" evidence="4">
    <location>
        <position position="1"/>
    </location>
</feature>
<evidence type="ECO:0000259" key="3">
    <source>
        <dbReference type="PROSITE" id="PS50067"/>
    </source>
</evidence>
<dbReference type="PANTHER" id="PTHR47968:SF29">
    <property type="entry name" value="KINESIN-LIKE PROTEIN"/>
    <property type="match status" value="1"/>
</dbReference>
<name>A0A6A0AMA4_HAELA</name>
<keyword evidence="1 2" id="KW-0505">Motor protein</keyword>
<accession>A0A6A0AMA4</accession>
<dbReference type="GO" id="GO:0008017">
    <property type="term" value="F:microtubule binding"/>
    <property type="evidence" value="ECO:0007669"/>
    <property type="project" value="InterPro"/>
</dbReference>
<proteinExistence type="inferred from homology"/>
<dbReference type="EMBL" id="BLLF01007681">
    <property type="protein sequence ID" value="GFH33064.1"/>
    <property type="molecule type" value="Genomic_DNA"/>
</dbReference>
<protein>
    <submittedName>
        <fullName evidence="4">Kinesin motor domain-containing protein</fullName>
    </submittedName>
</protein>